<dbReference type="SUPFAM" id="SSF52096">
    <property type="entry name" value="ClpP/crotonase"/>
    <property type="match status" value="1"/>
</dbReference>
<dbReference type="Proteomes" id="UP000014809">
    <property type="component" value="Chromosome"/>
</dbReference>
<evidence type="ECO:0000313" key="1">
    <source>
        <dbReference type="EMBL" id="AGP31329.1"/>
    </source>
</evidence>
<evidence type="ECO:0000313" key="2">
    <source>
        <dbReference type="Proteomes" id="UP000014809"/>
    </source>
</evidence>
<dbReference type="InterPro" id="IPR029045">
    <property type="entry name" value="ClpP/crotonase-like_dom_sf"/>
</dbReference>
<keyword evidence="2" id="KW-1185">Reference proteome</keyword>
<dbReference type="CDD" id="cd06558">
    <property type="entry name" value="crotonase-like"/>
    <property type="match status" value="1"/>
</dbReference>
<organism evidence="1 2">
    <name type="scientific">Corynebacterium terpenotabidum Y-11</name>
    <dbReference type="NCBI Taxonomy" id="1200352"/>
    <lineage>
        <taxon>Bacteria</taxon>
        <taxon>Bacillati</taxon>
        <taxon>Actinomycetota</taxon>
        <taxon>Actinomycetes</taxon>
        <taxon>Mycobacteriales</taxon>
        <taxon>Corynebacteriaceae</taxon>
        <taxon>Corynebacterium</taxon>
    </lineage>
</organism>
<dbReference type="AlphaFoldDB" id="S4XFH3"/>
<reference evidence="1 2" key="1">
    <citation type="submission" date="2012-06" db="EMBL/GenBank/DDBJ databases">
        <title>Complete genome sequence of Corynebacterium terpenotabidum Y-11 (=DSM 44721).</title>
        <authorList>
            <person name="Ruckert C."/>
            <person name="Albersmeier A."/>
            <person name="Al-Dilaimi A."/>
            <person name="Szczepanowski R."/>
            <person name="Kalinowski J."/>
        </authorList>
    </citation>
    <scope>NUCLEOTIDE SEQUENCE [LARGE SCALE GENOMIC DNA]</scope>
    <source>
        <strain evidence="1 2">Y-11</strain>
    </source>
</reference>
<keyword evidence="1" id="KW-0456">Lyase</keyword>
<accession>S4XFH3</accession>
<dbReference type="PATRIC" id="fig|1200352.3.peg.1714"/>
<proteinExistence type="predicted"/>
<dbReference type="EC" id="4.2.1.17" evidence="1"/>
<dbReference type="HOGENOM" id="CLU_009834_7_2_11"/>
<dbReference type="Gene3D" id="3.90.226.10">
    <property type="entry name" value="2-enoyl-CoA Hydratase, Chain A, domain 1"/>
    <property type="match status" value="1"/>
</dbReference>
<name>S4XFH3_9CORY</name>
<dbReference type="KEGG" id="cter:A606_08430"/>
<dbReference type="EMBL" id="CP003696">
    <property type="protein sequence ID" value="AGP31329.1"/>
    <property type="molecule type" value="Genomic_DNA"/>
</dbReference>
<protein>
    <submittedName>
        <fullName evidence="1">Enoyl-CoA hydratase</fullName>
        <ecNumber evidence="1">4.2.1.17</ecNumber>
    </submittedName>
</protein>
<gene>
    <name evidence="1" type="ORF">A606_08430</name>
</gene>
<dbReference type="PANTHER" id="PTHR43459">
    <property type="entry name" value="ENOYL-COA HYDRATASE"/>
    <property type="match status" value="1"/>
</dbReference>
<dbReference type="InterPro" id="IPR001753">
    <property type="entry name" value="Enoyl-CoA_hydra/iso"/>
</dbReference>
<sequence length="265" mass="26731">MTHSPLTDVPVLVEREVVADGTGCLVRVQFNRPDRLNAVDLDLLTAFGDVMSSVAEVGDDGLPVRAVVLSGAGKTLSAGADLMNVVGGGQDPAAIMAAASRAVLGVLDCPVPVLCALTGKSAGFGVSLGLAADITVMAENGALVLSFADVGLSADGGISQLLPSAVGRQVASRMLLTGERVDAATALSTGLVAETAPDADVVRRTEELAATIAAKPAGAVRGIKRTLSATVRADIVAALDLEAVIQEPLLAGPELKAAAQRFFGR</sequence>
<dbReference type="Pfam" id="PF00378">
    <property type="entry name" value="ECH_1"/>
    <property type="match status" value="1"/>
</dbReference>
<dbReference type="GO" id="GO:0004300">
    <property type="term" value="F:enoyl-CoA hydratase activity"/>
    <property type="evidence" value="ECO:0007669"/>
    <property type="project" value="UniProtKB-EC"/>
</dbReference>
<dbReference type="RefSeq" id="WP_020441685.1">
    <property type="nucleotide sequence ID" value="NC_021663.1"/>
</dbReference>
<dbReference type="eggNOG" id="COG1024">
    <property type="taxonomic scope" value="Bacteria"/>
</dbReference>
<dbReference type="PANTHER" id="PTHR43459:SF1">
    <property type="entry name" value="EG:BACN32G11.4 PROTEIN"/>
    <property type="match status" value="1"/>
</dbReference>
<dbReference type="STRING" id="1200352.A606_08430"/>